<reference evidence="2 3" key="1">
    <citation type="submission" date="2016-02" db="EMBL/GenBank/DDBJ databases">
        <title>Complete genome of Sinomonas atrocyanea KCTC 3377.</title>
        <authorList>
            <person name="Kim K.M."/>
        </authorList>
    </citation>
    <scope>NUCLEOTIDE SEQUENCE [LARGE SCALE GENOMIC DNA]</scope>
    <source>
        <strain evidence="2 3">KCTC 3377</strain>
    </source>
</reference>
<dbReference type="PANTHER" id="PTHR33993">
    <property type="entry name" value="GLYOXALASE-RELATED"/>
    <property type="match status" value="1"/>
</dbReference>
<dbReference type="OrthoDB" id="9793039at2"/>
<keyword evidence="3" id="KW-1185">Reference proteome</keyword>
<dbReference type="PROSITE" id="PS51819">
    <property type="entry name" value="VOC"/>
    <property type="match status" value="1"/>
</dbReference>
<dbReference type="InterPro" id="IPR052164">
    <property type="entry name" value="Anthracycline_SecMetBiosynth"/>
</dbReference>
<dbReference type="SUPFAM" id="SSF54593">
    <property type="entry name" value="Glyoxalase/Bleomycin resistance protein/Dihydroxybiphenyl dioxygenase"/>
    <property type="match status" value="1"/>
</dbReference>
<dbReference type="InterPro" id="IPR053863">
    <property type="entry name" value="Glyoxy/Ble-like_N"/>
</dbReference>
<name>A0A127A7X3_9MICC</name>
<dbReference type="Proteomes" id="UP000070134">
    <property type="component" value="Chromosome"/>
</dbReference>
<dbReference type="KEGG" id="satk:SA2016_3107"/>
<keyword evidence="2" id="KW-0223">Dioxygenase</keyword>
<dbReference type="GO" id="GO:0051213">
    <property type="term" value="F:dioxygenase activity"/>
    <property type="evidence" value="ECO:0007669"/>
    <property type="project" value="UniProtKB-KW"/>
</dbReference>
<dbReference type="InterPro" id="IPR037523">
    <property type="entry name" value="VOC_core"/>
</dbReference>
<sequence length="132" mass="14126">MAGGVVHFEIPLDDVERGRRFFAEAFGWEINPLPEMEYTLVGTTPLDEQGRPAEAGSINGGMFARGAQAPSSAPVVTIDVEDIDAALAKIESLGGSTVLPRMPVGEMGFTAYFKDTEGNVLGLWETRRPQAG</sequence>
<dbReference type="InterPro" id="IPR029068">
    <property type="entry name" value="Glyas_Bleomycin-R_OHBP_Dase"/>
</dbReference>
<dbReference type="CDD" id="cd07247">
    <property type="entry name" value="SgaA_N_like"/>
    <property type="match status" value="1"/>
</dbReference>
<dbReference type="STRING" id="37927.SA2016_3107"/>
<evidence type="ECO:0000313" key="3">
    <source>
        <dbReference type="Proteomes" id="UP000070134"/>
    </source>
</evidence>
<dbReference type="AlphaFoldDB" id="A0A127A7X3"/>
<evidence type="ECO:0000259" key="1">
    <source>
        <dbReference type="PROSITE" id="PS51819"/>
    </source>
</evidence>
<gene>
    <name evidence="2" type="ORF">SA2016_3107</name>
</gene>
<dbReference type="PANTHER" id="PTHR33993:SF2">
    <property type="entry name" value="VOC DOMAIN-CONTAINING PROTEIN"/>
    <property type="match status" value="1"/>
</dbReference>
<dbReference type="Pfam" id="PF22677">
    <property type="entry name" value="Ble-like_N"/>
    <property type="match status" value="1"/>
</dbReference>
<accession>A0A127A7X3</accession>
<dbReference type="RefSeq" id="WP_066499736.1">
    <property type="nucleotide sequence ID" value="NZ_BJMO01000021.1"/>
</dbReference>
<keyword evidence="2" id="KW-0560">Oxidoreductase</keyword>
<feature type="domain" description="VOC" evidence="1">
    <location>
        <begin position="4"/>
        <end position="126"/>
    </location>
</feature>
<organism evidence="2 3">
    <name type="scientific">Sinomonas atrocyanea</name>
    <dbReference type="NCBI Taxonomy" id="37927"/>
    <lineage>
        <taxon>Bacteria</taxon>
        <taxon>Bacillati</taxon>
        <taxon>Actinomycetota</taxon>
        <taxon>Actinomycetes</taxon>
        <taxon>Micrococcales</taxon>
        <taxon>Micrococcaceae</taxon>
        <taxon>Sinomonas</taxon>
    </lineage>
</organism>
<dbReference type="EMBL" id="CP014518">
    <property type="protein sequence ID" value="AMM33772.1"/>
    <property type="molecule type" value="Genomic_DNA"/>
</dbReference>
<dbReference type="Gene3D" id="3.10.180.10">
    <property type="entry name" value="2,3-Dihydroxybiphenyl 1,2-Dioxygenase, domain 1"/>
    <property type="match status" value="1"/>
</dbReference>
<evidence type="ECO:0000313" key="2">
    <source>
        <dbReference type="EMBL" id="AMM33772.1"/>
    </source>
</evidence>
<protein>
    <submittedName>
        <fullName evidence="2">Glyoxalase/bleomycin resistance protein/dioxygenase</fullName>
    </submittedName>
</protein>
<dbReference type="PATRIC" id="fig|37927.3.peg.3190"/>
<proteinExistence type="predicted"/>